<dbReference type="FunFam" id="2.40.70.10:FF:000115">
    <property type="entry name" value="Lysosomal aspartic protease"/>
    <property type="match status" value="1"/>
</dbReference>
<dbReference type="AlphaFoldDB" id="A0A0H2RIQ1"/>
<feature type="active site" evidence="5">
    <location>
        <position position="307"/>
    </location>
</feature>
<keyword evidence="4" id="KW-0378">Hydrolase</keyword>
<dbReference type="InterPro" id="IPR001461">
    <property type="entry name" value="Aspartic_peptidase_A1"/>
</dbReference>
<evidence type="ECO:0000259" key="8">
    <source>
        <dbReference type="PROSITE" id="PS51767"/>
    </source>
</evidence>
<dbReference type="Pfam" id="PF00026">
    <property type="entry name" value="Asp"/>
    <property type="match status" value="1"/>
</dbReference>
<feature type="active site" evidence="5">
    <location>
        <position position="126"/>
    </location>
</feature>
<dbReference type="FunCoup" id="A0A0H2RIQ1">
    <property type="interactions" value="41"/>
</dbReference>
<dbReference type="SUPFAM" id="SSF50630">
    <property type="entry name" value="Acid proteases"/>
    <property type="match status" value="1"/>
</dbReference>
<evidence type="ECO:0000256" key="7">
    <source>
        <dbReference type="SAM" id="SignalP"/>
    </source>
</evidence>
<dbReference type="GO" id="GO:0006508">
    <property type="term" value="P:proteolysis"/>
    <property type="evidence" value="ECO:0007669"/>
    <property type="project" value="UniProtKB-KW"/>
</dbReference>
<feature type="disulfide bond" evidence="6">
    <location>
        <begin position="346"/>
        <end position="381"/>
    </location>
</feature>
<sequence>MQLTLATALAILPFLVSASPTPAPQGTKLTFPRRSFTKDGVVDINALQSHVANVRTKIARGFENFEKNTGTVHKNDNGSLRKLLKRSPVPEPATGSDPLTDDLDQELWQGNINVGTPANTFSVDFDTGSSDLFLPGTKCTGANCRGHKLFNTAASSTAVDQRKTFSLAFGDGSTVSGEQFDDTVTIAGLTATSQRVGAASVYSAGFALDVSPPDGLMGMGFQQISVFNAPPVFQTLVSEGKVTESVFGFTLLESGSELFLGGTDTSKFTGSLAFTPVTDVGFWEINFNGASVGTKSIFTTATDSIVDTGTTLLIGDTTHVTAIYAAIPGSKNAARTAGEGFFTVPCASIPTDISLTVGGSKISLNAFSFNLGQVSEGSADCVGGLMADDSVGFWILGDVFLENTYTEFDVGNKRVGFAPVA</sequence>
<protein>
    <submittedName>
        <fullName evidence="9">Acid protease</fullName>
    </submittedName>
</protein>
<dbReference type="PANTHER" id="PTHR47966">
    <property type="entry name" value="BETA-SITE APP-CLEAVING ENZYME, ISOFORM A-RELATED"/>
    <property type="match status" value="1"/>
</dbReference>
<dbReference type="GO" id="GO:0004190">
    <property type="term" value="F:aspartic-type endopeptidase activity"/>
    <property type="evidence" value="ECO:0007669"/>
    <property type="project" value="UniProtKB-KW"/>
</dbReference>
<proteinExistence type="inferred from homology"/>
<evidence type="ECO:0000256" key="2">
    <source>
        <dbReference type="ARBA" id="ARBA00022670"/>
    </source>
</evidence>
<keyword evidence="7" id="KW-0732">Signal</keyword>
<dbReference type="CDD" id="cd05471">
    <property type="entry name" value="pepsin_like"/>
    <property type="match status" value="1"/>
</dbReference>
<dbReference type="InParanoid" id="A0A0H2RIQ1"/>
<gene>
    <name evidence="9" type="ORF">SCHPADRAFT_462094</name>
</gene>
<comment type="similarity">
    <text evidence="1">Belongs to the peptidase A1 family.</text>
</comment>
<accession>A0A0H2RIQ1</accession>
<dbReference type="InterPro" id="IPR034164">
    <property type="entry name" value="Pepsin-like_dom"/>
</dbReference>
<keyword evidence="6" id="KW-1015">Disulfide bond</keyword>
<dbReference type="PANTHER" id="PTHR47966:SF51">
    <property type="entry name" value="BETA-SITE APP-CLEAVING ENZYME, ISOFORM A-RELATED"/>
    <property type="match status" value="1"/>
</dbReference>
<keyword evidence="10" id="KW-1185">Reference proteome</keyword>
<evidence type="ECO:0000256" key="5">
    <source>
        <dbReference type="PIRSR" id="PIRSR601461-1"/>
    </source>
</evidence>
<evidence type="ECO:0000256" key="1">
    <source>
        <dbReference type="ARBA" id="ARBA00007447"/>
    </source>
</evidence>
<evidence type="ECO:0000256" key="6">
    <source>
        <dbReference type="PIRSR" id="PIRSR601461-2"/>
    </source>
</evidence>
<dbReference type="PRINTS" id="PR00792">
    <property type="entry name" value="PEPSIN"/>
</dbReference>
<keyword evidence="3" id="KW-0064">Aspartyl protease</keyword>
<dbReference type="InterPro" id="IPR021109">
    <property type="entry name" value="Peptidase_aspartic_dom_sf"/>
</dbReference>
<reference evidence="9 10" key="1">
    <citation type="submission" date="2015-04" db="EMBL/GenBank/DDBJ databases">
        <title>Complete genome sequence of Schizopora paradoxa KUC8140, a cosmopolitan wood degrader in East Asia.</title>
        <authorList>
            <consortium name="DOE Joint Genome Institute"/>
            <person name="Min B."/>
            <person name="Park H."/>
            <person name="Jang Y."/>
            <person name="Kim J.-J."/>
            <person name="Kim K.H."/>
            <person name="Pangilinan J."/>
            <person name="Lipzen A."/>
            <person name="Riley R."/>
            <person name="Grigoriev I.V."/>
            <person name="Spatafora J.W."/>
            <person name="Choi I.-G."/>
        </authorList>
    </citation>
    <scope>NUCLEOTIDE SEQUENCE [LARGE SCALE GENOMIC DNA]</scope>
    <source>
        <strain evidence="9 10">KUC8140</strain>
    </source>
</reference>
<feature type="signal peptide" evidence="7">
    <location>
        <begin position="1"/>
        <end position="18"/>
    </location>
</feature>
<evidence type="ECO:0000256" key="4">
    <source>
        <dbReference type="ARBA" id="ARBA00022801"/>
    </source>
</evidence>
<dbReference type="InterPro" id="IPR033121">
    <property type="entry name" value="PEPTIDASE_A1"/>
</dbReference>
<dbReference type="PROSITE" id="PS51767">
    <property type="entry name" value="PEPTIDASE_A1"/>
    <property type="match status" value="1"/>
</dbReference>
<dbReference type="EMBL" id="KQ085995">
    <property type="protein sequence ID" value="KLO11674.1"/>
    <property type="molecule type" value="Genomic_DNA"/>
</dbReference>
<evidence type="ECO:0000313" key="10">
    <source>
        <dbReference type="Proteomes" id="UP000053477"/>
    </source>
</evidence>
<feature type="chain" id="PRO_5005201946" evidence="7">
    <location>
        <begin position="19"/>
        <end position="421"/>
    </location>
</feature>
<dbReference type="STRING" id="27342.A0A0H2RIQ1"/>
<dbReference type="Gene3D" id="2.40.70.10">
    <property type="entry name" value="Acid Proteases"/>
    <property type="match status" value="2"/>
</dbReference>
<feature type="domain" description="Peptidase A1" evidence="8">
    <location>
        <begin position="108"/>
        <end position="418"/>
    </location>
</feature>
<organism evidence="9 10">
    <name type="scientific">Schizopora paradoxa</name>
    <dbReference type="NCBI Taxonomy" id="27342"/>
    <lineage>
        <taxon>Eukaryota</taxon>
        <taxon>Fungi</taxon>
        <taxon>Dikarya</taxon>
        <taxon>Basidiomycota</taxon>
        <taxon>Agaricomycotina</taxon>
        <taxon>Agaricomycetes</taxon>
        <taxon>Hymenochaetales</taxon>
        <taxon>Schizoporaceae</taxon>
        <taxon>Schizopora</taxon>
    </lineage>
</organism>
<keyword evidence="2 9" id="KW-0645">Protease</keyword>
<dbReference type="Proteomes" id="UP000053477">
    <property type="component" value="Unassembled WGS sequence"/>
</dbReference>
<dbReference type="OrthoDB" id="15189at2759"/>
<feature type="disulfide bond" evidence="6">
    <location>
        <begin position="139"/>
        <end position="144"/>
    </location>
</feature>
<evidence type="ECO:0000313" key="9">
    <source>
        <dbReference type="EMBL" id="KLO11674.1"/>
    </source>
</evidence>
<name>A0A0H2RIQ1_9AGAM</name>
<evidence type="ECO:0000256" key="3">
    <source>
        <dbReference type="ARBA" id="ARBA00022750"/>
    </source>
</evidence>